<dbReference type="InterPro" id="IPR001944">
    <property type="entry name" value="Glycoside_Hdrlase_35"/>
</dbReference>
<evidence type="ECO:0000256" key="3">
    <source>
        <dbReference type="ARBA" id="ARBA00023295"/>
    </source>
</evidence>
<evidence type="ECO:0000313" key="7">
    <source>
        <dbReference type="Proteomes" id="UP000256328"/>
    </source>
</evidence>
<comment type="similarity">
    <text evidence="1">Belongs to the glycosyl hydrolase 35 family.</text>
</comment>
<dbReference type="GO" id="GO:0004565">
    <property type="term" value="F:beta-galactosidase activity"/>
    <property type="evidence" value="ECO:0007669"/>
    <property type="project" value="InterPro"/>
</dbReference>
<dbReference type="SUPFAM" id="SSF51445">
    <property type="entry name" value="(Trans)glycosidases"/>
    <property type="match status" value="1"/>
</dbReference>
<reference evidence="6 7" key="1">
    <citation type="journal article" date="2018" name="IMA Fungus">
        <title>IMA Genome-F 9: Draft genome sequence of Annulohypoxylon stygium, Aspergillus mulundensis, Berkeleyomyces basicola (syn. Thielaviopsis basicola), Ceratocystis smalleyi, two Cercospora beticola strains, Coleophoma cylindrospora, Fusarium fracticaudum, Phialophora cf. hyalina, and Morchella septimelata.</title>
        <authorList>
            <person name="Wingfield B.D."/>
            <person name="Bills G.F."/>
            <person name="Dong Y."/>
            <person name="Huang W."/>
            <person name="Nel W.J."/>
            <person name="Swalarsk-Parry B.S."/>
            <person name="Vaghefi N."/>
            <person name="Wilken P.M."/>
            <person name="An Z."/>
            <person name="de Beer Z.W."/>
            <person name="De Vos L."/>
            <person name="Chen L."/>
            <person name="Duong T.A."/>
            <person name="Gao Y."/>
            <person name="Hammerbacher A."/>
            <person name="Kikkert J.R."/>
            <person name="Li Y."/>
            <person name="Li H."/>
            <person name="Li K."/>
            <person name="Li Q."/>
            <person name="Liu X."/>
            <person name="Ma X."/>
            <person name="Naidoo K."/>
            <person name="Pethybridge S.J."/>
            <person name="Sun J."/>
            <person name="Steenkamp E.T."/>
            <person name="van der Nest M.A."/>
            <person name="van Wyk S."/>
            <person name="Wingfield M.J."/>
            <person name="Xiong C."/>
            <person name="Yue Q."/>
            <person name="Zhang X."/>
        </authorList>
    </citation>
    <scope>NUCLEOTIDE SEQUENCE [LARGE SCALE GENOMIC DNA]</scope>
    <source>
        <strain evidence="6 7">BP5796</strain>
    </source>
</reference>
<dbReference type="Gene3D" id="3.20.20.80">
    <property type="entry name" value="Glycosidases"/>
    <property type="match status" value="1"/>
</dbReference>
<evidence type="ECO:0000256" key="2">
    <source>
        <dbReference type="ARBA" id="ARBA00022801"/>
    </source>
</evidence>
<keyword evidence="3" id="KW-0326">Glycosidase</keyword>
<dbReference type="InterPro" id="IPR040719">
    <property type="entry name" value="DUF5597"/>
</dbReference>
<dbReference type="PANTHER" id="PTHR23421">
    <property type="entry name" value="BETA-GALACTOSIDASE RELATED"/>
    <property type="match status" value="1"/>
</dbReference>
<dbReference type="GO" id="GO:0005975">
    <property type="term" value="P:carbohydrate metabolic process"/>
    <property type="evidence" value="ECO:0007669"/>
    <property type="project" value="InterPro"/>
</dbReference>
<accession>A0A3D8SGW6</accession>
<gene>
    <name evidence="6" type="ORF">BP5796_03746</name>
</gene>
<dbReference type="InterPro" id="IPR017853">
    <property type="entry name" value="GH"/>
</dbReference>
<keyword evidence="7" id="KW-1185">Reference proteome</keyword>
<feature type="domain" description="DUF5597" evidence="5">
    <location>
        <begin position="420"/>
        <end position="554"/>
    </location>
</feature>
<dbReference type="InterPro" id="IPR013529">
    <property type="entry name" value="Glyco_hydro_42_N"/>
</dbReference>
<dbReference type="Proteomes" id="UP000256328">
    <property type="component" value="Unassembled WGS sequence"/>
</dbReference>
<dbReference type="Pfam" id="PF02449">
    <property type="entry name" value="Glyco_hydro_42"/>
    <property type="match status" value="1"/>
</dbReference>
<evidence type="ECO:0000313" key="6">
    <source>
        <dbReference type="EMBL" id="RDW85421.1"/>
    </source>
</evidence>
<organism evidence="6 7">
    <name type="scientific">Coleophoma crateriformis</name>
    <dbReference type="NCBI Taxonomy" id="565419"/>
    <lineage>
        <taxon>Eukaryota</taxon>
        <taxon>Fungi</taxon>
        <taxon>Dikarya</taxon>
        <taxon>Ascomycota</taxon>
        <taxon>Pezizomycotina</taxon>
        <taxon>Leotiomycetes</taxon>
        <taxon>Helotiales</taxon>
        <taxon>Dermateaceae</taxon>
        <taxon>Coleophoma</taxon>
    </lineage>
</organism>
<dbReference type="FunFam" id="3.20.20.80:FF:000135">
    <property type="entry name" value="Beta-galactosidase, putative, bgl35A"/>
    <property type="match status" value="1"/>
</dbReference>
<dbReference type="Gene3D" id="2.60.220.20">
    <property type="entry name" value="putative beta-Galactosidase from caulobacter crescentus"/>
    <property type="match status" value="1"/>
</dbReference>
<evidence type="ECO:0000256" key="1">
    <source>
        <dbReference type="ARBA" id="ARBA00009809"/>
    </source>
</evidence>
<dbReference type="EMBL" id="PDLN01000005">
    <property type="protein sequence ID" value="RDW85421.1"/>
    <property type="molecule type" value="Genomic_DNA"/>
</dbReference>
<comment type="caution">
    <text evidence="6">The sequence shown here is derived from an EMBL/GenBank/DDBJ whole genome shotgun (WGS) entry which is preliminary data.</text>
</comment>
<evidence type="ECO:0008006" key="8">
    <source>
        <dbReference type="Google" id="ProtNLM"/>
    </source>
</evidence>
<name>A0A3D8SGW6_9HELO</name>
<dbReference type="GO" id="GO:0009341">
    <property type="term" value="C:beta-galactosidase complex"/>
    <property type="evidence" value="ECO:0007669"/>
    <property type="project" value="InterPro"/>
</dbReference>
<sequence>MVAGIYTQKQPDYNNYTLPVQARTMAPNIPHLRKTPTSSQLIVNGKPFLMLAGELHNSSLSSAEYMRTVWPNMKAMNINTLLGSVTWEMIEPEEGRFDFAELDEILHDARTHDMHLVLLWFGSFKNALSTYTPAWVRKDVKRFPRVHVSEAGAVIRTEELVSPFNPQAWEADAKAFGKLMQHLKEVDSEHNTVLMIQVENETGLLGDSRDRSRIANELFKKPVPQPLLQHLQQASSNSLHPKFVQRFPGIHSLTAGEATWEDCFGKGPAAEEMFMADAFSKYISHVAASGKKEYPIPLYTNVWLNVEDDNSNLDVDLPVIVGGGGKPGVYPSGGACPHTLDVWKFNTGPHLDFIAPDLYFHDYESVCIDYRHGNQPLFIPEQRRDEKGARRVWLAFGTYASLGCSPFGIDSELASEAAITRHYGLLSSVSSLVLERQAINPDDVMGFFFDELDEDPKPRLWVRQFGKFEITIDRAFVFGKPGPGAGLIIHLGEGKFLLVGWGFNFLVKSVNPKATFSSILHAEEKVVSRNQDGQVELRTGRVLNGDEHRHGEFLMMANIDPDYGGFPIAVTPGCRTMICELEVYDIEEEEEDF</sequence>
<evidence type="ECO:0000259" key="4">
    <source>
        <dbReference type="Pfam" id="PF02449"/>
    </source>
</evidence>
<dbReference type="Pfam" id="PF18120">
    <property type="entry name" value="DUF5597"/>
    <property type="match status" value="1"/>
</dbReference>
<evidence type="ECO:0000259" key="5">
    <source>
        <dbReference type="Pfam" id="PF18120"/>
    </source>
</evidence>
<proteinExistence type="inferred from homology"/>
<dbReference type="AlphaFoldDB" id="A0A3D8SGW6"/>
<dbReference type="OrthoDB" id="1657402at2759"/>
<feature type="domain" description="Glycoside hydrolase family 42 N-terminal" evidence="4">
    <location>
        <begin position="70"/>
        <end position="220"/>
    </location>
</feature>
<keyword evidence="2" id="KW-0378">Hydrolase</keyword>
<protein>
    <recommendedName>
        <fullName evidence="8">Glycoside hydrolase family 35 protein</fullName>
    </recommendedName>
</protein>